<dbReference type="GO" id="GO:0003755">
    <property type="term" value="F:peptidyl-prolyl cis-trans isomerase activity"/>
    <property type="evidence" value="ECO:0000318"/>
    <property type="project" value="GO_Central"/>
</dbReference>
<dbReference type="EC" id="5.2.1.8" evidence="2 7"/>
<feature type="repeat" description="TPR" evidence="8">
    <location>
        <begin position="469"/>
        <end position="502"/>
    </location>
</feature>
<evidence type="ECO:0000256" key="3">
    <source>
        <dbReference type="ARBA" id="ARBA00022737"/>
    </source>
</evidence>
<reference evidence="10 11" key="1">
    <citation type="journal article" date="2011" name="Science">
        <title>The Selaginella genome identifies genetic changes associated with the evolution of vascular plants.</title>
        <authorList>
            <person name="Banks J.A."/>
            <person name="Nishiyama T."/>
            <person name="Hasebe M."/>
            <person name="Bowman J.L."/>
            <person name="Gribskov M."/>
            <person name="dePamphilis C."/>
            <person name="Albert V.A."/>
            <person name="Aono N."/>
            <person name="Aoyama T."/>
            <person name="Ambrose B.A."/>
            <person name="Ashton N.W."/>
            <person name="Axtell M.J."/>
            <person name="Barker E."/>
            <person name="Barker M.S."/>
            <person name="Bennetzen J.L."/>
            <person name="Bonawitz N.D."/>
            <person name="Chapple C."/>
            <person name="Cheng C."/>
            <person name="Correa L.G."/>
            <person name="Dacre M."/>
            <person name="DeBarry J."/>
            <person name="Dreyer I."/>
            <person name="Elias M."/>
            <person name="Engstrom E.M."/>
            <person name="Estelle M."/>
            <person name="Feng L."/>
            <person name="Finet C."/>
            <person name="Floyd S.K."/>
            <person name="Frommer W.B."/>
            <person name="Fujita T."/>
            <person name="Gramzow L."/>
            <person name="Gutensohn M."/>
            <person name="Harholt J."/>
            <person name="Hattori M."/>
            <person name="Heyl A."/>
            <person name="Hirai T."/>
            <person name="Hiwatashi Y."/>
            <person name="Ishikawa M."/>
            <person name="Iwata M."/>
            <person name="Karol K.G."/>
            <person name="Koehler B."/>
            <person name="Kolukisaoglu U."/>
            <person name="Kubo M."/>
            <person name="Kurata T."/>
            <person name="Lalonde S."/>
            <person name="Li K."/>
            <person name="Li Y."/>
            <person name="Litt A."/>
            <person name="Lyons E."/>
            <person name="Manning G."/>
            <person name="Maruyama T."/>
            <person name="Michael T.P."/>
            <person name="Mikami K."/>
            <person name="Miyazaki S."/>
            <person name="Morinaga S."/>
            <person name="Murata T."/>
            <person name="Mueller-Roeber B."/>
            <person name="Nelson D.R."/>
            <person name="Obara M."/>
            <person name="Oguri Y."/>
            <person name="Olmstead R.G."/>
            <person name="Onodera N."/>
            <person name="Petersen B.L."/>
            <person name="Pils B."/>
            <person name="Prigge M."/>
            <person name="Rensing S.A."/>
            <person name="Riano-Pachon D.M."/>
            <person name="Roberts A.W."/>
            <person name="Sato Y."/>
            <person name="Scheller H.V."/>
            <person name="Schulz B."/>
            <person name="Schulz C."/>
            <person name="Shakirov E.V."/>
            <person name="Shibagaki N."/>
            <person name="Shinohara N."/>
            <person name="Shippen D.E."/>
            <person name="Soerensen I."/>
            <person name="Sotooka R."/>
            <person name="Sugimoto N."/>
            <person name="Sugita M."/>
            <person name="Sumikawa N."/>
            <person name="Tanurdzic M."/>
            <person name="Theissen G."/>
            <person name="Ulvskov P."/>
            <person name="Wakazuki S."/>
            <person name="Weng J.K."/>
            <person name="Willats W.W."/>
            <person name="Wipf D."/>
            <person name="Wolf P.G."/>
            <person name="Yang L."/>
            <person name="Zimmer A.D."/>
            <person name="Zhu Q."/>
            <person name="Mitros T."/>
            <person name="Hellsten U."/>
            <person name="Loque D."/>
            <person name="Otillar R."/>
            <person name="Salamov A."/>
            <person name="Schmutz J."/>
            <person name="Shapiro H."/>
            <person name="Lindquist E."/>
            <person name="Lucas S."/>
            <person name="Rokhsar D."/>
            <person name="Grigoriev I.V."/>
        </authorList>
    </citation>
    <scope>NUCLEOTIDE SEQUENCE [LARGE SCALE GENOMIC DNA]</scope>
</reference>
<dbReference type="HOGENOM" id="CLU_013615_13_4_1"/>
<dbReference type="InParanoid" id="D8SYV8"/>
<evidence type="ECO:0000256" key="7">
    <source>
        <dbReference type="PROSITE-ProRule" id="PRU00277"/>
    </source>
</evidence>
<accession>D8SYV8</accession>
<dbReference type="Proteomes" id="UP000001514">
    <property type="component" value="Unassembled WGS sequence"/>
</dbReference>
<dbReference type="PROSITE" id="PS50005">
    <property type="entry name" value="TPR"/>
    <property type="match status" value="1"/>
</dbReference>
<evidence type="ECO:0000256" key="1">
    <source>
        <dbReference type="ARBA" id="ARBA00000971"/>
    </source>
</evidence>
<evidence type="ECO:0000256" key="4">
    <source>
        <dbReference type="ARBA" id="ARBA00022803"/>
    </source>
</evidence>
<dbReference type="Pfam" id="PF00254">
    <property type="entry name" value="FKBP_C"/>
    <property type="match status" value="3"/>
</dbReference>
<keyword evidence="6 7" id="KW-0413">Isomerase</keyword>
<dbReference type="SMART" id="SM00028">
    <property type="entry name" value="TPR"/>
    <property type="match status" value="3"/>
</dbReference>
<evidence type="ECO:0000313" key="11">
    <source>
        <dbReference type="Proteomes" id="UP000001514"/>
    </source>
</evidence>
<dbReference type="FunFam" id="3.10.50.40:FF:000017">
    <property type="entry name" value="Peptidylprolyl isomerase"/>
    <property type="match status" value="1"/>
</dbReference>
<keyword evidence="3" id="KW-0677">Repeat</keyword>
<dbReference type="SUPFAM" id="SSF48452">
    <property type="entry name" value="TPR-like"/>
    <property type="match status" value="1"/>
</dbReference>
<feature type="domain" description="PPIase FKBP-type" evidence="9">
    <location>
        <begin position="43"/>
        <end position="131"/>
    </location>
</feature>
<proteinExistence type="predicted"/>
<keyword evidence="4 8" id="KW-0802">TPR repeat</keyword>
<dbReference type="FunFam" id="1.25.40.10:FF:000008">
    <property type="entry name" value="Peptidylprolyl isomerase"/>
    <property type="match status" value="1"/>
</dbReference>
<evidence type="ECO:0000256" key="5">
    <source>
        <dbReference type="ARBA" id="ARBA00023110"/>
    </source>
</evidence>
<evidence type="ECO:0000256" key="2">
    <source>
        <dbReference type="ARBA" id="ARBA00013194"/>
    </source>
</evidence>
<keyword evidence="5 7" id="KW-0697">Rotamase</keyword>
<comment type="catalytic activity">
    <reaction evidence="1 7">
        <text>[protein]-peptidylproline (omega=180) = [protein]-peptidylproline (omega=0)</text>
        <dbReference type="Rhea" id="RHEA:16237"/>
        <dbReference type="Rhea" id="RHEA-COMP:10747"/>
        <dbReference type="Rhea" id="RHEA-COMP:10748"/>
        <dbReference type="ChEBI" id="CHEBI:83833"/>
        <dbReference type="ChEBI" id="CHEBI:83834"/>
        <dbReference type="EC" id="5.2.1.8"/>
    </reaction>
</comment>
<dbReference type="InterPro" id="IPR011990">
    <property type="entry name" value="TPR-like_helical_dom_sf"/>
</dbReference>
<evidence type="ECO:0000256" key="6">
    <source>
        <dbReference type="ARBA" id="ARBA00023235"/>
    </source>
</evidence>
<name>D8SYV8_SELML</name>
<dbReference type="FunFam" id="3.10.50.40:FF:000025">
    <property type="entry name" value="Peptidylprolyl isomerase"/>
    <property type="match status" value="1"/>
</dbReference>
<dbReference type="Gramene" id="EFJ10303">
    <property type="protein sequence ID" value="EFJ10303"/>
    <property type="gene ID" value="SELMODRAFT_183937"/>
</dbReference>
<dbReference type="AlphaFoldDB" id="D8SYV8"/>
<keyword evidence="11" id="KW-1185">Reference proteome</keyword>
<evidence type="ECO:0000256" key="8">
    <source>
        <dbReference type="PROSITE-ProRule" id="PRU00339"/>
    </source>
</evidence>
<dbReference type="eggNOG" id="KOG0543">
    <property type="taxonomic scope" value="Eukaryota"/>
</dbReference>
<dbReference type="Gene3D" id="1.25.40.10">
    <property type="entry name" value="Tetratricopeptide repeat domain"/>
    <property type="match status" value="1"/>
</dbReference>
<sequence length="569" mass="63256">MPPNFGAASIDAHKEGQEREIGKHGLKKLLVKAGEGWERPSTGDEVKVHYTGMLLDGTEFDSSRDRGEPFSFKLGVGQVIKGWDHGISTMRKGETATFTIPPELAYGEAGAGPSIPGNATLKFDVELLSWDSIKEICKDGGILKKIVAEGRNWATPKDDDEVLVRFEAKLEDGTVVATTPLAGVEFRVTDGYLCPAISKAVRTMKREEKVILTVKSQYGFGEAGKKAHGNECAIPPNASLIISLELLSWRVVDYITPDRKVVKKILKQGEGYEMPNDGSLVKVKYVGKLANGRVFDERGLAGELFEFRVDEEQVISGLDKAVSKMKKGEVSLITIDPEYGYGNSVTRGSLSLIPANSTLTYELELDSFVKEKDPWDMDTGEKLKAAGQKKEDGNALFKAGKYQRASSKYEKAIKYIQHDNSFSEEEKKVVKKLRASSNLNNAACKLKLKEYQEAAKLCTTVLQVESQNVKALYRRAQAYVETLDLDLAEWDLRKALELDPNNREVKVELTRLKQKVCEYNKIQAKMYGNMFARLSKKVEDRGTEVQEVSELSKLQMALADIVLCSRSAW</sequence>
<dbReference type="PANTHER" id="PTHR46512:SF9">
    <property type="entry name" value="PEPTIDYLPROLYL ISOMERASE"/>
    <property type="match status" value="1"/>
</dbReference>
<dbReference type="STRING" id="88036.D8SYV8"/>
<dbReference type="Gene3D" id="3.10.50.40">
    <property type="match status" value="3"/>
</dbReference>
<dbReference type="PANTHER" id="PTHR46512">
    <property type="entry name" value="PEPTIDYLPROLYL ISOMERASE"/>
    <property type="match status" value="1"/>
</dbReference>
<dbReference type="OrthoDB" id="1902587at2759"/>
<feature type="domain" description="PPIase FKBP-type" evidence="9">
    <location>
        <begin position="159"/>
        <end position="250"/>
    </location>
</feature>
<protein>
    <recommendedName>
        <fullName evidence="2 7">peptidylprolyl isomerase</fullName>
        <ecNumber evidence="2 7">5.2.1.8</ecNumber>
    </recommendedName>
</protein>
<dbReference type="SUPFAM" id="SSF54534">
    <property type="entry name" value="FKBP-like"/>
    <property type="match status" value="3"/>
</dbReference>
<dbReference type="EMBL" id="GL377654">
    <property type="protein sequence ID" value="EFJ10303.1"/>
    <property type="molecule type" value="Genomic_DNA"/>
</dbReference>
<dbReference type="InterPro" id="IPR050754">
    <property type="entry name" value="FKBP4/5/8-like"/>
</dbReference>
<organism evidence="11">
    <name type="scientific">Selaginella moellendorffii</name>
    <name type="common">Spikemoss</name>
    <dbReference type="NCBI Taxonomy" id="88036"/>
    <lineage>
        <taxon>Eukaryota</taxon>
        <taxon>Viridiplantae</taxon>
        <taxon>Streptophyta</taxon>
        <taxon>Embryophyta</taxon>
        <taxon>Tracheophyta</taxon>
        <taxon>Lycopodiopsida</taxon>
        <taxon>Selaginellales</taxon>
        <taxon>Selaginellaceae</taxon>
        <taxon>Selaginella</taxon>
    </lineage>
</organism>
<dbReference type="PROSITE" id="PS50059">
    <property type="entry name" value="FKBP_PPIASE"/>
    <property type="match status" value="3"/>
</dbReference>
<feature type="domain" description="PPIase FKBP-type" evidence="9">
    <location>
        <begin position="278"/>
        <end position="369"/>
    </location>
</feature>
<evidence type="ECO:0000313" key="10">
    <source>
        <dbReference type="EMBL" id="EFJ10303.1"/>
    </source>
</evidence>
<dbReference type="OMA" id="HAFGANE"/>
<dbReference type="InterPro" id="IPR046357">
    <property type="entry name" value="PPIase_dom_sf"/>
</dbReference>
<dbReference type="KEGG" id="smo:SELMODRAFT_183937"/>
<dbReference type="InterPro" id="IPR019734">
    <property type="entry name" value="TPR_rpt"/>
</dbReference>
<dbReference type="InterPro" id="IPR001179">
    <property type="entry name" value="PPIase_FKBP_dom"/>
</dbReference>
<gene>
    <name evidence="10" type="ORF">SELMODRAFT_183937</name>
</gene>
<evidence type="ECO:0000259" key="9">
    <source>
        <dbReference type="PROSITE" id="PS50059"/>
    </source>
</evidence>